<dbReference type="CDD" id="cd18820">
    <property type="entry name" value="GH43_LbAraf43-like"/>
    <property type="match status" value="1"/>
</dbReference>
<sequence length="364" mass="40168">MNFLINFGVLLGTLYAARVEAFHNPIRKPGPDPSVVFANGFYHLTYTSYDHIEITRSMTLGGLLNGETKTIWTDKNTTRNANMWAPEIHRIDNVWHMFYSSCDSSLPCCDSCHTRVLRGCNKATPFDCTYTHLADLVPPTGSQGGPKSDFAFSIDGTYLEIPGKGRYHVLSIINKDELQSIAITKLDTTKWTVDGWHVISVPDQPWEKNTTNSNPNSITAVNEAPHPLYHNGQIWLSYSASYCGTPNYSLGLLHYNGGDPLQASSWDKKGPVFSQANGNYGTGHNCFFTSPDGHETWVSSASRRSFSYILILSKNAFHATSNPKGSCGTDRFTLAQKVTFTSNNSPQFGIPQPLSAVLQPPSGE</sequence>
<dbReference type="GO" id="GO:0005975">
    <property type="term" value="P:carbohydrate metabolic process"/>
    <property type="evidence" value="ECO:0007669"/>
    <property type="project" value="InterPro"/>
</dbReference>
<proteinExistence type="inferred from homology"/>
<evidence type="ECO:0000256" key="1">
    <source>
        <dbReference type="ARBA" id="ARBA00009865"/>
    </source>
</evidence>
<accession>A0A5Q3FZ50</accession>
<protein>
    <submittedName>
        <fullName evidence="6">Uncharacterized protein</fullName>
    </submittedName>
</protein>
<evidence type="ECO:0000256" key="5">
    <source>
        <dbReference type="RuleBase" id="RU361187"/>
    </source>
</evidence>
<dbReference type="Proteomes" id="UP000760494">
    <property type="component" value="Unassembled WGS sequence"/>
</dbReference>
<comment type="caution">
    <text evidence="6">The sequence shown here is derived from an EMBL/GenBank/DDBJ whole genome shotgun (WGS) entry which is preliminary data.</text>
</comment>
<evidence type="ECO:0000313" key="7">
    <source>
        <dbReference type="Proteomes" id="UP000760494"/>
    </source>
</evidence>
<gene>
    <name evidence="6" type="ORF">C2S_2802</name>
</gene>
<comment type="similarity">
    <text evidence="1 5">Belongs to the glycosyl hydrolase 43 family.</text>
</comment>
<dbReference type="InterPro" id="IPR006710">
    <property type="entry name" value="Glyco_hydro_43"/>
</dbReference>
<keyword evidence="4 5" id="KW-0326">Glycosidase</keyword>
<evidence type="ECO:0000256" key="4">
    <source>
        <dbReference type="ARBA" id="ARBA00023295"/>
    </source>
</evidence>
<dbReference type="PANTHER" id="PTHR43817:SF1">
    <property type="entry name" value="HYDROLASE, FAMILY 43, PUTATIVE (AFU_ORTHOLOGUE AFUA_3G01660)-RELATED"/>
    <property type="match status" value="1"/>
</dbReference>
<dbReference type="AlphaFoldDB" id="A0A5Q3FZ50"/>
<dbReference type="EMBL" id="CABFJX010000418">
    <property type="protein sequence ID" value="VTT82990.1"/>
    <property type="molecule type" value="Genomic_DNA"/>
</dbReference>
<dbReference type="PANTHER" id="PTHR43817">
    <property type="entry name" value="GLYCOSYL HYDROLASE"/>
    <property type="match status" value="1"/>
</dbReference>
<keyword evidence="2" id="KW-0732">Signal</keyword>
<dbReference type="Gene3D" id="2.115.10.20">
    <property type="entry name" value="Glycosyl hydrolase domain, family 43"/>
    <property type="match status" value="1"/>
</dbReference>
<reference evidence="6" key="1">
    <citation type="submission" date="2019-05" db="EMBL/GenBank/DDBJ databases">
        <authorList>
            <person name="Piombo E."/>
        </authorList>
    </citation>
    <scope>NUCLEOTIDE SEQUENCE</scope>
    <source>
        <strain evidence="6">C2S</strain>
    </source>
</reference>
<dbReference type="GO" id="GO:0004553">
    <property type="term" value="F:hydrolase activity, hydrolyzing O-glycosyl compounds"/>
    <property type="evidence" value="ECO:0007669"/>
    <property type="project" value="InterPro"/>
</dbReference>
<evidence type="ECO:0000313" key="6">
    <source>
        <dbReference type="EMBL" id="VTT82990.1"/>
    </source>
</evidence>
<dbReference type="InterPro" id="IPR023296">
    <property type="entry name" value="Glyco_hydro_beta-prop_sf"/>
</dbReference>
<name>A0A5Q3FZ50_FUSFU</name>
<dbReference type="Pfam" id="PF04616">
    <property type="entry name" value="Glyco_hydro_43"/>
    <property type="match status" value="1"/>
</dbReference>
<dbReference type="SUPFAM" id="SSF75005">
    <property type="entry name" value="Arabinanase/levansucrase/invertase"/>
    <property type="match status" value="1"/>
</dbReference>
<evidence type="ECO:0000256" key="3">
    <source>
        <dbReference type="ARBA" id="ARBA00022801"/>
    </source>
</evidence>
<organism evidence="6 7">
    <name type="scientific">Fusarium fujikuroi</name>
    <name type="common">Bakanae and foot rot disease fungus</name>
    <name type="synonym">Gibberella fujikuroi</name>
    <dbReference type="NCBI Taxonomy" id="5127"/>
    <lineage>
        <taxon>Eukaryota</taxon>
        <taxon>Fungi</taxon>
        <taxon>Dikarya</taxon>
        <taxon>Ascomycota</taxon>
        <taxon>Pezizomycotina</taxon>
        <taxon>Sordariomycetes</taxon>
        <taxon>Hypocreomycetidae</taxon>
        <taxon>Hypocreales</taxon>
        <taxon>Nectriaceae</taxon>
        <taxon>Fusarium</taxon>
        <taxon>Fusarium fujikuroi species complex</taxon>
    </lineage>
</organism>
<evidence type="ECO:0000256" key="2">
    <source>
        <dbReference type="ARBA" id="ARBA00022729"/>
    </source>
</evidence>
<keyword evidence="3 5" id="KW-0378">Hydrolase</keyword>